<dbReference type="CDD" id="cd00586">
    <property type="entry name" value="4HBT"/>
    <property type="match status" value="1"/>
</dbReference>
<dbReference type="PATRIC" id="fig|745411.4.peg.649"/>
<dbReference type="PANTHER" id="PTHR31793:SF37">
    <property type="entry name" value="ACYL-COA THIOESTER HYDROLASE YBGC"/>
    <property type="match status" value="1"/>
</dbReference>
<dbReference type="Proteomes" id="UP000006755">
    <property type="component" value="Unassembled WGS sequence"/>
</dbReference>
<dbReference type="InterPro" id="IPR029069">
    <property type="entry name" value="HotDog_dom_sf"/>
</dbReference>
<sequence length="161" mass="17873">MLVWAIPHSPKTAMASPLPWDHPQPFVQALTVLPEHIDELGHTNNAVYVRWCGDIAWAHTTALGLGLDLYRELDRAMAMQQAQYQYLAAALAGDELLLGTWVEHCDGKLVSDRLFQLLRPADGKTLFRGKVRFVCIEMSSGKPKRMPAAFADGYRGAALDV</sequence>
<evidence type="ECO:0000313" key="3">
    <source>
        <dbReference type="Proteomes" id="UP000006755"/>
    </source>
</evidence>
<dbReference type="InterPro" id="IPR050563">
    <property type="entry name" value="4-hydroxybenzoyl-CoA_TE"/>
</dbReference>
<comment type="caution">
    <text evidence="2">The sequence shown here is derived from an EMBL/GenBank/DDBJ whole genome shotgun (WGS) entry which is preliminary data.</text>
</comment>
<dbReference type="Pfam" id="PF13279">
    <property type="entry name" value="4HBT_2"/>
    <property type="match status" value="1"/>
</dbReference>
<reference evidence="2 3" key="1">
    <citation type="journal article" date="2012" name="J. Bacteriol.">
        <title>Genome Sequence of Gallaecimonas xiamenensis Type Strain 3-C-1.</title>
        <authorList>
            <person name="Lai Q."/>
            <person name="Wang L."/>
            <person name="Wang W."/>
            <person name="Shao Z."/>
        </authorList>
    </citation>
    <scope>NUCLEOTIDE SEQUENCE [LARGE SCALE GENOMIC DNA]</scope>
    <source>
        <strain evidence="2 3">3-C-1</strain>
    </source>
</reference>
<keyword evidence="3" id="KW-1185">Reference proteome</keyword>
<dbReference type="eggNOG" id="COG0824">
    <property type="taxonomic scope" value="Bacteria"/>
</dbReference>
<dbReference type="AlphaFoldDB" id="K2JPS3"/>
<dbReference type="RefSeq" id="WP_008482893.1">
    <property type="nucleotide sequence ID" value="NZ_AMRI01000003.1"/>
</dbReference>
<evidence type="ECO:0000256" key="1">
    <source>
        <dbReference type="ARBA" id="ARBA00022801"/>
    </source>
</evidence>
<accession>K2JPS3</accession>
<dbReference type="EMBL" id="AMRI01000003">
    <property type="protein sequence ID" value="EKE77198.1"/>
    <property type="molecule type" value="Genomic_DNA"/>
</dbReference>
<dbReference type="STRING" id="745411.B3C1_03295"/>
<keyword evidence="1" id="KW-0378">Hydrolase</keyword>
<dbReference type="PANTHER" id="PTHR31793">
    <property type="entry name" value="4-HYDROXYBENZOYL-COA THIOESTERASE FAMILY MEMBER"/>
    <property type="match status" value="1"/>
</dbReference>
<name>K2JPS3_9GAMM</name>
<dbReference type="GO" id="GO:0047617">
    <property type="term" value="F:fatty acyl-CoA hydrolase activity"/>
    <property type="evidence" value="ECO:0007669"/>
    <property type="project" value="TreeGrafter"/>
</dbReference>
<protein>
    <submittedName>
        <fullName evidence="2">4-hydroxybenzoyl-CoA thioesterase domain-containing protein</fullName>
    </submittedName>
</protein>
<gene>
    <name evidence="2" type="ORF">B3C1_03295</name>
</gene>
<dbReference type="Gene3D" id="3.10.129.10">
    <property type="entry name" value="Hotdog Thioesterase"/>
    <property type="match status" value="1"/>
</dbReference>
<dbReference type="SUPFAM" id="SSF54637">
    <property type="entry name" value="Thioesterase/thiol ester dehydrase-isomerase"/>
    <property type="match status" value="1"/>
</dbReference>
<proteinExistence type="predicted"/>
<evidence type="ECO:0000313" key="2">
    <source>
        <dbReference type="EMBL" id="EKE77198.1"/>
    </source>
</evidence>
<organism evidence="2 3">
    <name type="scientific">Gallaecimonas xiamenensis 3-C-1</name>
    <dbReference type="NCBI Taxonomy" id="745411"/>
    <lineage>
        <taxon>Bacteria</taxon>
        <taxon>Pseudomonadati</taxon>
        <taxon>Pseudomonadota</taxon>
        <taxon>Gammaproteobacteria</taxon>
        <taxon>Enterobacterales</taxon>
        <taxon>Gallaecimonadaceae</taxon>
        <taxon>Gallaecimonas</taxon>
    </lineage>
</organism>